<dbReference type="SUPFAM" id="SSF56112">
    <property type="entry name" value="Protein kinase-like (PK-like)"/>
    <property type="match status" value="1"/>
</dbReference>
<keyword evidence="3" id="KW-1185">Reference proteome</keyword>
<name>A0AAX6ME52_9PEZI</name>
<gene>
    <name evidence="2" type="ORF">Daesc_007279</name>
</gene>
<accession>A0AAX6ME52</accession>
<evidence type="ECO:0000259" key="1">
    <source>
        <dbReference type="SMART" id="SM00587"/>
    </source>
</evidence>
<evidence type="ECO:0000313" key="3">
    <source>
        <dbReference type="Proteomes" id="UP001369815"/>
    </source>
</evidence>
<dbReference type="PANTHER" id="PTHR23020:SF41">
    <property type="entry name" value="AMINOGLYCOSIDE PHOSPHOTRANSFERASE DOMAIN-CONTAINING PROTEIN"/>
    <property type="match status" value="1"/>
</dbReference>
<dbReference type="InterPro" id="IPR011009">
    <property type="entry name" value="Kinase-like_dom_sf"/>
</dbReference>
<dbReference type="InterPro" id="IPR015897">
    <property type="entry name" value="CHK_kinase-like"/>
</dbReference>
<proteinExistence type="predicted"/>
<dbReference type="Proteomes" id="UP001369815">
    <property type="component" value="Unassembled WGS sequence"/>
</dbReference>
<protein>
    <recommendedName>
        <fullName evidence="1">CHK kinase-like domain-containing protein</fullName>
    </recommendedName>
</protein>
<sequence length="375" mass="41797">MSSITQNGAQRALESSDPLPVKVDEITPEWCSKIIGRKVKSVAIVKEIHSTSSKILIDLTYEDDVNTADAPTQLCVKGGFNAAMIALFPSLSWTYRREAQFYHYLGPILKMDLPKVWYCGTNQASGQGLVVMANLAAEGCEFGDPLKPWPVDRVRAGVEQLAALHSATWGASEERFPWLSEDKALGGNPLKGMILSLISPTAWDVRFKASAPPPLPKAAMDRDRLERAFKTMWATENPKLKCIVHGDSHIGNTFIRPNGKPGFLDWQAPFSSVSLDDVAYFVTGVMTVEDRRKHETDLIRHYLKALHEGGAPKFELEEIWDDYRKHVLHGLAWALTAPGMQPDDNVFTMTERHGAAVEDHKTLELLESLPEYSQQ</sequence>
<dbReference type="AlphaFoldDB" id="A0AAX6ME52"/>
<dbReference type="SMART" id="SM00587">
    <property type="entry name" value="CHK"/>
    <property type="match status" value="1"/>
</dbReference>
<dbReference type="InterPro" id="IPR052961">
    <property type="entry name" value="Oxido-Kinase-like_Enzymes"/>
</dbReference>
<dbReference type="InterPro" id="IPR004119">
    <property type="entry name" value="EcKL"/>
</dbReference>
<comment type="caution">
    <text evidence="2">The sequence shown here is derived from an EMBL/GenBank/DDBJ whole genome shotgun (WGS) entry which is preliminary data.</text>
</comment>
<dbReference type="Gene3D" id="3.90.1200.10">
    <property type="match status" value="1"/>
</dbReference>
<feature type="domain" description="CHK kinase-like" evidence="1">
    <location>
        <begin position="130"/>
        <end position="312"/>
    </location>
</feature>
<dbReference type="Pfam" id="PF02958">
    <property type="entry name" value="EcKL"/>
    <property type="match status" value="1"/>
</dbReference>
<evidence type="ECO:0000313" key="2">
    <source>
        <dbReference type="EMBL" id="KAK6950754.1"/>
    </source>
</evidence>
<organism evidence="2 3">
    <name type="scientific">Daldinia eschscholtzii</name>
    <dbReference type="NCBI Taxonomy" id="292717"/>
    <lineage>
        <taxon>Eukaryota</taxon>
        <taxon>Fungi</taxon>
        <taxon>Dikarya</taxon>
        <taxon>Ascomycota</taxon>
        <taxon>Pezizomycotina</taxon>
        <taxon>Sordariomycetes</taxon>
        <taxon>Xylariomycetidae</taxon>
        <taxon>Xylariales</taxon>
        <taxon>Hypoxylaceae</taxon>
        <taxon>Daldinia</taxon>
    </lineage>
</organism>
<reference evidence="2 3" key="1">
    <citation type="journal article" date="2024" name="Front Chem Biol">
        <title>Unveiling the potential of Daldinia eschscholtzii MFLUCC 19-0629 through bioactivity and bioinformatics studies for enhanced sustainable agriculture production.</title>
        <authorList>
            <person name="Brooks S."/>
            <person name="Weaver J.A."/>
            <person name="Klomchit A."/>
            <person name="Alharthi S.A."/>
            <person name="Onlamun T."/>
            <person name="Nurani R."/>
            <person name="Vong T.K."/>
            <person name="Alberti F."/>
            <person name="Greco C."/>
        </authorList>
    </citation>
    <scope>NUCLEOTIDE SEQUENCE [LARGE SCALE GENOMIC DNA]</scope>
    <source>
        <strain evidence="2">MFLUCC 19-0629</strain>
    </source>
</reference>
<dbReference type="EMBL" id="JBANMG010000007">
    <property type="protein sequence ID" value="KAK6950754.1"/>
    <property type="molecule type" value="Genomic_DNA"/>
</dbReference>
<dbReference type="PANTHER" id="PTHR23020">
    <property type="entry name" value="UNCHARACTERIZED NUCLEAR HORMONE RECEPTOR-RELATED"/>
    <property type="match status" value="1"/>
</dbReference>